<dbReference type="EMBL" id="GGEC01000562">
    <property type="protein sequence ID" value="MBW81045.1"/>
    <property type="molecule type" value="Transcribed_RNA"/>
</dbReference>
<sequence>MACAWPKIANNNMNLKYEKQTRFGSYLVFSEHSNLIATKHSHAAFYNLSTVNLINSQPKRLCT</sequence>
<proteinExistence type="predicted"/>
<accession>A0A2P2IIK7</accession>
<evidence type="ECO:0000313" key="1">
    <source>
        <dbReference type="EMBL" id="MBW81045.1"/>
    </source>
</evidence>
<protein>
    <submittedName>
        <fullName evidence="1">Uncharacterized protein</fullName>
    </submittedName>
</protein>
<reference evidence="1" key="1">
    <citation type="submission" date="2018-02" db="EMBL/GenBank/DDBJ databases">
        <title>Rhizophora mucronata_Transcriptome.</title>
        <authorList>
            <person name="Meera S.P."/>
            <person name="Sreeshan A."/>
            <person name="Augustine A."/>
        </authorList>
    </citation>
    <scope>NUCLEOTIDE SEQUENCE</scope>
    <source>
        <tissue evidence="1">Leaf</tissue>
    </source>
</reference>
<organism evidence="1">
    <name type="scientific">Rhizophora mucronata</name>
    <name type="common">Asiatic mangrove</name>
    <dbReference type="NCBI Taxonomy" id="61149"/>
    <lineage>
        <taxon>Eukaryota</taxon>
        <taxon>Viridiplantae</taxon>
        <taxon>Streptophyta</taxon>
        <taxon>Embryophyta</taxon>
        <taxon>Tracheophyta</taxon>
        <taxon>Spermatophyta</taxon>
        <taxon>Magnoliopsida</taxon>
        <taxon>eudicotyledons</taxon>
        <taxon>Gunneridae</taxon>
        <taxon>Pentapetalae</taxon>
        <taxon>rosids</taxon>
        <taxon>fabids</taxon>
        <taxon>Malpighiales</taxon>
        <taxon>Rhizophoraceae</taxon>
        <taxon>Rhizophora</taxon>
    </lineage>
</organism>
<name>A0A2P2IIK7_RHIMU</name>
<dbReference type="AlphaFoldDB" id="A0A2P2IIK7"/>